<dbReference type="PANTHER" id="PTHR33452">
    <property type="entry name" value="OXIDOREDUCTASE CATD-RELATED"/>
    <property type="match status" value="1"/>
</dbReference>
<feature type="transmembrane region" description="Helical" evidence="7">
    <location>
        <begin position="85"/>
        <end position="105"/>
    </location>
</feature>
<feature type="transmembrane region" description="Helical" evidence="7">
    <location>
        <begin position="131"/>
        <end position="150"/>
    </location>
</feature>
<name>A0A7K1SIV6_9BACT</name>
<dbReference type="Proteomes" id="UP000436006">
    <property type="component" value="Unassembled WGS sequence"/>
</dbReference>
<evidence type="ECO:0000256" key="7">
    <source>
        <dbReference type="SAM" id="Phobius"/>
    </source>
</evidence>
<keyword evidence="4 7" id="KW-0812">Transmembrane</keyword>
<evidence type="ECO:0000256" key="2">
    <source>
        <dbReference type="ARBA" id="ARBA00006679"/>
    </source>
</evidence>
<dbReference type="Pfam" id="PF07681">
    <property type="entry name" value="DoxX"/>
    <property type="match status" value="1"/>
</dbReference>
<evidence type="ECO:0000313" key="9">
    <source>
        <dbReference type="Proteomes" id="UP000436006"/>
    </source>
</evidence>
<gene>
    <name evidence="8" type="ORF">GO755_26735</name>
</gene>
<feature type="transmembrane region" description="Helical" evidence="7">
    <location>
        <begin position="60"/>
        <end position="78"/>
    </location>
</feature>
<dbReference type="PANTHER" id="PTHR33452:SF1">
    <property type="entry name" value="INNER MEMBRANE PROTEIN YPHA-RELATED"/>
    <property type="match status" value="1"/>
</dbReference>
<evidence type="ECO:0000256" key="4">
    <source>
        <dbReference type="ARBA" id="ARBA00022692"/>
    </source>
</evidence>
<keyword evidence="9" id="KW-1185">Reference proteome</keyword>
<comment type="subcellular location">
    <subcellularLocation>
        <location evidence="1">Cell membrane</location>
        <topology evidence="1">Multi-pass membrane protein</topology>
    </subcellularLocation>
</comment>
<dbReference type="AlphaFoldDB" id="A0A7K1SIV6"/>
<reference evidence="8 9" key="1">
    <citation type="submission" date="2019-12" db="EMBL/GenBank/DDBJ databases">
        <title>Spirosoma sp. HMF4905 genome sequencing and assembly.</title>
        <authorList>
            <person name="Kang H."/>
            <person name="Cha I."/>
            <person name="Kim H."/>
            <person name="Joh K."/>
        </authorList>
    </citation>
    <scope>NUCLEOTIDE SEQUENCE [LARGE SCALE GENOMIC DNA]</scope>
    <source>
        <strain evidence="8 9">HMF4905</strain>
    </source>
</reference>
<evidence type="ECO:0000256" key="1">
    <source>
        <dbReference type="ARBA" id="ARBA00004651"/>
    </source>
</evidence>
<dbReference type="RefSeq" id="WP_157588380.1">
    <property type="nucleotide sequence ID" value="NZ_WPIN01000012.1"/>
</dbReference>
<proteinExistence type="inferred from homology"/>
<keyword evidence="6 7" id="KW-0472">Membrane</keyword>
<evidence type="ECO:0000256" key="3">
    <source>
        <dbReference type="ARBA" id="ARBA00022475"/>
    </source>
</evidence>
<sequence>MNNLIAWVLDRSAKGVSATLLLRLMSGSIFLWEGILKFVYTNQGVGRFTKLGFPYPAETAHFIAVLEIVGGILLILGYRSRLVSLIFVGEMIVAILTTKIALYLGTSPLPLPPSPPQAGIWAFLHEVRTDFSLLITCLFIALNGAGPFSVDARSPKEESYKIEVPV</sequence>
<accession>A0A7K1SIV6</accession>
<dbReference type="InterPro" id="IPR032808">
    <property type="entry name" value="DoxX"/>
</dbReference>
<comment type="caution">
    <text evidence="8">The sequence shown here is derived from an EMBL/GenBank/DDBJ whole genome shotgun (WGS) entry which is preliminary data.</text>
</comment>
<dbReference type="GO" id="GO:0005886">
    <property type="term" value="C:plasma membrane"/>
    <property type="evidence" value="ECO:0007669"/>
    <property type="project" value="UniProtKB-SubCell"/>
</dbReference>
<evidence type="ECO:0000256" key="5">
    <source>
        <dbReference type="ARBA" id="ARBA00022989"/>
    </source>
</evidence>
<feature type="transmembrane region" description="Helical" evidence="7">
    <location>
        <begin position="20"/>
        <end position="40"/>
    </location>
</feature>
<keyword evidence="3" id="KW-1003">Cell membrane</keyword>
<evidence type="ECO:0000256" key="6">
    <source>
        <dbReference type="ARBA" id="ARBA00023136"/>
    </source>
</evidence>
<dbReference type="EMBL" id="WPIN01000012">
    <property type="protein sequence ID" value="MVM33664.1"/>
    <property type="molecule type" value="Genomic_DNA"/>
</dbReference>
<keyword evidence="5 7" id="KW-1133">Transmembrane helix</keyword>
<evidence type="ECO:0000313" key="8">
    <source>
        <dbReference type="EMBL" id="MVM33664.1"/>
    </source>
</evidence>
<comment type="similarity">
    <text evidence="2">Belongs to the DoxX family.</text>
</comment>
<organism evidence="8 9">
    <name type="scientific">Spirosoma arboris</name>
    <dbReference type="NCBI Taxonomy" id="2682092"/>
    <lineage>
        <taxon>Bacteria</taxon>
        <taxon>Pseudomonadati</taxon>
        <taxon>Bacteroidota</taxon>
        <taxon>Cytophagia</taxon>
        <taxon>Cytophagales</taxon>
        <taxon>Cytophagaceae</taxon>
        <taxon>Spirosoma</taxon>
    </lineage>
</organism>
<protein>
    <submittedName>
        <fullName evidence="8">DoxX family membrane protein</fullName>
    </submittedName>
</protein>
<dbReference type="InterPro" id="IPR051907">
    <property type="entry name" value="DoxX-like_oxidoreductase"/>
</dbReference>